<protein>
    <submittedName>
        <fullName evidence="1">Uncharacterized protein</fullName>
    </submittedName>
</protein>
<gene>
    <name evidence="1" type="ORF">ENT87_03510</name>
    <name evidence="2" type="ORF">ENU30_03220</name>
</gene>
<name>A0A7J3I7A2_9CREN</name>
<accession>A0A7J3I7A2</accession>
<dbReference type="InterPro" id="IPR013320">
    <property type="entry name" value="ConA-like_dom_sf"/>
</dbReference>
<sequence>MSRGIRFSPIVVDGLDTVFYCWCRIKSSMVDFEESFRVCKPQDFWLFTNEEKRYTEFVSRYVKPAKYITVSLRSRELFRWGVFEVRAKLPRVSGGPMLWFGFELDDLFGGGVIHFMWHCDRGVLKAFAGNFISRVEMNLTRYLPNDISSNYHFYKIVHREGLALWYIDEKLRAMAILGTGSTRESTILYNGNPYTIGFTKDVPSSMLPILLDIDGGDIEKSFEWPDIHPWDLRVSEGNPRTTLYLDLFVDHSDTTLRNHHVEKEIVSAPFPGTLEQKEILFAAEDGGLLIIENFANNQWFEYETVRIEGKKLYSIPIRDKGIMNRIVFKSSVPTKIIESQAILQ</sequence>
<reference evidence="1" key="1">
    <citation type="journal article" date="2020" name="mSystems">
        <title>Genome- and Community-Level Interaction Insights into Carbon Utilization and Element Cycling Functions of Hydrothermarchaeota in Hydrothermal Sediment.</title>
        <authorList>
            <person name="Zhou Z."/>
            <person name="Liu Y."/>
            <person name="Xu W."/>
            <person name="Pan J."/>
            <person name="Luo Z.H."/>
            <person name="Li M."/>
        </authorList>
    </citation>
    <scope>NUCLEOTIDE SEQUENCE [LARGE SCALE GENOMIC DNA]</scope>
    <source>
        <strain evidence="1">SpSt-618</strain>
        <strain evidence="2">SpSt-657</strain>
    </source>
</reference>
<dbReference type="AlphaFoldDB" id="A0A7J3I7A2"/>
<evidence type="ECO:0000313" key="2">
    <source>
        <dbReference type="EMBL" id="HGQ17980.1"/>
    </source>
</evidence>
<evidence type="ECO:0000313" key="1">
    <source>
        <dbReference type="EMBL" id="HGN36600.1"/>
    </source>
</evidence>
<proteinExistence type="predicted"/>
<organism evidence="1">
    <name type="scientific">Ignisphaera aggregans</name>
    <dbReference type="NCBI Taxonomy" id="334771"/>
    <lineage>
        <taxon>Archaea</taxon>
        <taxon>Thermoproteota</taxon>
        <taxon>Thermoprotei</taxon>
        <taxon>Desulfurococcales</taxon>
        <taxon>Desulfurococcaceae</taxon>
        <taxon>Ignisphaera</taxon>
    </lineage>
</organism>
<comment type="caution">
    <text evidence="1">The sequence shown here is derived from an EMBL/GenBank/DDBJ whole genome shotgun (WGS) entry which is preliminary data.</text>
</comment>
<dbReference type="EMBL" id="DTAI01000098">
    <property type="protein sequence ID" value="HGN36600.1"/>
    <property type="molecule type" value="Genomic_DNA"/>
</dbReference>
<dbReference type="SUPFAM" id="SSF49899">
    <property type="entry name" value="Concanavalin A-like lectins/glucanases"/>
    <property type="match status" value="1"/>
</dbReference>
<dbReference type="EMBL" id="DTBZ01000072">
    <property type="protein sequence ID" value="HGQ17980.1"/>
    <property type="molecule type" value="Genomic_DNA"/>
</dbReference>